<name>A0A0A1U0R7_ENTIV</name>
<evidence type="ECO:0000256" key="2">
    <source>
        <dbReference type="ARBA" id="ARBA00022692"/>
    </source>
</evidence>
<evidence type="ECO:0000256" key="5">
    <source>
        <dbReference type="SAM" id="Phobius"/>
    </source>
</evidence>
<dbReference type="OrthoDB" id="29832at2759"/>
<keyword evidence="3 5" id="KW-1133">Transmembrane helix</keyword>
<dbReference type="RefSeq" id="XP_004254266.1">
    <property type="nucleotide sequence ID" value="XM_004254218.1"/>
</dbReference>
<reference evidence="6 7" key="1">
    <citation type="submission" date="2012-10" db="EMBL/GenBank/DDBJ databases">
        <authorList>
            <person name="Zafar N."/>
            <person name="Inman J."/>
            <person name="Hall N."/>
            <person name="Lorenzi H."/>
            <person name="Caler E."/>
        </authorList>
    </citation>
    <scope>NUCLEOTIDE SEQUENCE [LARGE SCALE GENOMIC DNA]</scope>
    <source>
        <strain evidence="6 7">IP1</strain>
    </source>
</reference>
<protein>
    <recommendedName>
        <fullName evidence="8">Transmembrane protein</fullName>
    </recommendedName>
</protein>
<dbReference type="GeneID" id="14886423"/>
<evidence type="ECO:0000313" key="6">
    <source>
        <dbReference type="EMBL" id="ELP87495.1"/>
    </source>
</evidence>
<accession>A0A0A1U0R7</accession>
<dbReference type="GO" id="GO:0016020">
    <property type="term" value="C:membrane"/>
    <property type="evidence" value="ECO:0007669"/>
    <property type="project" value="UniProtKB-SubCell"/>
</dbReference>
<dbReference type="EMBL" id="KB206860">
    <property type="protein sequence ID" value="ELP87495.1"/>
    <property type="molecule type" value="Genomic_DNA"/>
</dbReference>
<feature type="transmembrane region" description="Helical" evidence="5">
    <location>
        <begin position="90"/>
        <end position="109"/>
    </location>
</feature>
<keyword evidence="2 5" id="KW-0812">Transmembrane</keyword>
<feature type="transmembrane region" description="Helical" evidence="5">
    <location>
        <begin position="24"/>
        <end position="46"/>
    </location>
</feature>
<comment type="subcellular location">
    <subcellularLocation>
        <location evidence="1">Membrane</location>
        <topology evidence="1">Multi-pass membrane protein</topology>
    </subcellularLocation>
</comment>
<sequence>MDGSSEPPQQQQFNPGVGVTSTHIPVMLEAFLSSFFVLSSAIFFFVEKTNVYCRAVAMQSIIWFFILFIIALPFYMACIAFGGFGEVVMMVYVLLYIIFKIALILMAVIRAHSEVFLAVPPFGNIINKYAANLD</sequence>
<gene>
    <name evidence="6" type="ORF">EIN_097820</name>
</gene>
<evidence type="ECO:0000256" key="3">
    <source>
        <dbReference type="ARBA" id="ARBA00022989"/>
    </source>
</evidence>
<dbReference type="OMA" id="INKYAAN"/>
<organism evidence="6 7">
    <name type="scientific">Entamoeba invadens IP1</name>
    <dbReference type="NCBI Taxonomy" id="370355"/>
    <lineage>
        <taxon>Eukaryota</taxon>
        <taxon>Amoebozoa</taxon>
        <taxon>Evosea</taxon>
        <taxon>Archamoebae</taxon>
        <taxon>Mastigamoebida</taxon>
        <taxon>Entamoebidae</taxon>
        <taxon>Entamoeba</taxon>
    </lineage>
</organism>
<evidence type="ECO:0008006" key="8">
    <source>
        <dbReference type="Google" id="ProtNLM"/>
    </source>
</evidence>
<evidence type="ECO:0000313" key="7">
    <source>
        <dbReference type="Proteomes" id="UP000014680"/>
    </source>
</evidence>
<evidence type="ECO:0000256" key="1">
    <source>
        <dbReference type="ARBA" id="ARBA00004141"/>
    </source>
</evidence>
<dbReference type="Proteomes" id="UP000014680">
    <property type="component" value="Unassembled WGS sequence"/>
</dbReference>
<dbReference type="AlphaFoldDB" id="A0A0A1U0R7"/>
<keyword evidence="7" id="KW-1185">Reference proteome</keyword>
<dbReference type="PANTHER" id="PTHR36460">
    <property type="entry name" value="UPF0132 DOMAIN PROTEIN (AFU_ORTHOLOGUE AFUA_3G10255)"/>
    <property type="match status" value="1"/>
</dbReference>
<feature type="transmembrane region" description="Helical" evidence="5">
    <location>
        <begin position="61"/>
        <end position="84"/>
    </location>
</feature>
<dbReference type="KEGG" id="eiv:EIN_097820"/>
<keyword evidence="4 5" id="KW-0472">Membrane</keyword>
<evidence type="ECO:0000256" key="4">
    <source>
        <dbReference type="ARBA" id="ARBA00023136"/>
    </source>
</evidence>
<dbReference type="VEuPathDB" id="AmoebaDB:EIN_097820"/>
<proteinExistence type="predicted"/>
<dbReference type="PANTHER" id="PTHR36460:SF1">
    <property type="entry name" value="UPF0132 DOMAIN PROTEIN (AFU_ORTHOLOGUE AFUA_3G10255)"/>
    <property type="match status" value="1"/>
</dbReference>